<comment type="subcellular location">
    <subcellularLocation>
        <location evidence="1">Nucleus</location>
    </subcellularLocation>
</comment>
<comment type="similarity">
    <text evidence="6">Belongs to the CTF8 family.</text>
</comment>
<dbReference type="Proteomes" id="UP001357485">
    <property type="component" value="Unassembled WGS sequence"/>
</dbReference>
<sequence>MPRILLHPPSGTSTLPSGANPLPQLLHTPSGLAILELQGSINVPAAPSQTLGLTSDEQHARSTNETPVGRLAFPSYSAANPPEDTAWMKRVYLYVGKHQRLAGEVKKLAKPLAVICRRVGPAADVETMDVDGVSNEEELEVAEIVRFKVIFSQRPEP</sequence>
<feature type="non-terminal residue" evidence="8">
    <location>
        <position position="157"/>
    </location>
</feature>
<dbReference type="EMBL" id="JAVRRA010000040">
    <property type="protein sequence ID" value="KAK5295666.1"/>
    <property type="molecule type" value="Genomic_DNA"/>
</dbReference>
<feature type="region of interest" description="Disordered" evidence="7">
    <location>
        <begin position="1"/>
        <end position="20"/>
    </location>
</feature>
<evidence type="ECO:0000256" key="5">
    <source>
        <dbReference type="ARBA" id="ARBA00023306"/>
    </source>
</evidence>
<evidence type="ECO:0008006" key="10">
    <source>
        <dbReference type="Google" id="ProtNLM"/>
    </source>
</evidence>
<evidence type="ECO:0000256" key="2">
    <source>
        <dbReference type="ARBA" id="ARBA00022705"/>
    </source>
</evidence>
<evidence type="ECO:0000313" key="8">
    <source>
        <dbReference type="EMBL" id="KAK5295666.1"/>
    </source>
</evidence>
<name>A0ABR0M8V7_9PEZI</name>
<evidence type="ECO:0000256" key="1">
    <source>
        <dbReference type="ARBA" id="ARBA00004123"/>
    </source>
</evidence>
<keyword evidence="2" id="KW-0235">DNA replication</keyword>
<proteinExistence type="inferred from homology"/>
<keyword evidence="3" id="KW-0238">DNA-binding</keyword>
<dbReference type="PANTHER" id="PTHR28605">
    <property type="entry name" value="CTF8, CHROMOSOME TRANSMISSION FIDELITY FACTOR 8 HOMOLOG (S. CEREVISIAE)"/>
    <property type="match status" value="1"/>
</dbReference>
<dbReference type="PANTHER" id="PTHR28605:SF1">
    <property type="entry name" value="CHROMOSOME TRANSMISSION FIDELITY FACTOR 8"/>
    <property type="match status" value="1"/>
</dbReference>
<keyword evidence="5" id="KW-0131">Cell cycle</keyword>
<evidence type="ECO:0000256" key="4">
    <source>
        <dbReference type="ARBA" id="ARBA00023242"/>
    </source>
</evidence>
<evidence type="ECO:0000256" key="7">
    <source>
        <dbReference type="SAM" id="MobiDB-lite"/>
    </source>
</evidence>
<accession>A0ABR0M8V7</accession>
<comment type="caution">
    <text evidence="8">The sequence shown here is derived from an EMBL/GenBank/DDBJ whole genome shotgun (WGS) entry which is preliminary data.</text>
</comment>
<protein>
    <recommendedName>
        <fullName evidence="10">Chromosome transmission fidelity protein 8</fullName>
    </recommendedName>
</protein>
<evidence type="ECO:0000256" key="3">
    <source>
        <dbReference type="ARBA" id="ARBA00023125"/>
    </source>
</evidence>
<dbReference type="InterPro" id="IPR018607">
    <property type="entry name" value="Ctf8"/>
</dbReference>
<evidence type="ECO:0000313" key="9">
    <source>
        <dbReference type="Proteomes" id="UP001357485"/>
    </source>
</evidence>
<evidence type="ECO:0000256" key="6">
    <source>
        <dbReference type="ARBA" id="ARBA00038447"/>
    </source>
</evidence>
<keyword evidence="9" id="KW-1185">Reference proteome</keyword>
<dbReference type="Pfam" id="PF09696">
    <property type="entry name" value="Ctf8"/>
    <property type="match status" value="1"/>
</dbReference>
<organism evidence="8 9">
    <name type="scientific">Cryomyces antarcticus</name>
    <dbReference type="NCBI Taxonomy" id="329879"/>
    <lineage>
        <taxon>Eukaryota</taxon>
        <taxon>Fungi</taxon>
        <taxon>Dikarya</taxon>
        <taxon>Ascomycota</taxon>
        <taxon>Pezizomycotina</taxon>
        <taxon>Dothideomycetes</taxon>
        <taxon>Dothideomycetes incertae sedis</taxon>
        <taxon>Cryomyces</taxon>
    </lineage>
</organism>
<keyword evidence="4" id="KW-0539">Nucleus</keyword>
<reference evidence="8 9" key="1">
    <citation type="submission" date="2023-08" db="EMBL/GenBank/DDBJ databases">
        <title>Black Yeasts Isolated from many extreme environments.</title>
        <authorList>
            <person name="Coleine C."/>
            <person name="Stajich J.E."/>
            <person name="Selbmann L."/>
        </authorList>
    </citation>
    <scope>NUCLEOTIDE SEQUENCE [LARGE SCALE GENOMIC DNA]</scope>
    <source>
        <strain evidence="8 9">CCFEE 536</strain>
    </source>
</reference>
<gene>
    <name evidence="8" type="ORF">LTR16_000980</name>
</gene>